<gene>
    <name evidence="2" type="ORF">PISMIDRAFT_110561</name>
</gene>
<evidence type="ECO:0000313" key="3">
    <source>
        <dbReference type="Proteomes" id="UP000054018"/>
    </source>
</evidence>
<evidence type="ECO:0000256" key="1">
    <source>
        <dbReference type="SAM" id="MobiDB-lite"/>
    </source>
</evidence>
<proteinExistence type="predicted"/>
<dbReference type="STRING" id="765257.A0A0C9Z640"/>
<organism evidence="2 3">
    <name type="scientific">Pisolithus microcarpus 441</name>
    <dbReference type="NCBI Taxonomy" id="765257"/>
    <lineage>
        <taxon>Eukaryota</taxon>
        <taxon>Fungi</taxon>
        <taxon>Dikarya</taxon>
        <taxon>Basidiomycota</taxon>
        <taxon>Agaricomycotina</taxon>
        <taxon>Agaricomycetes</taxon>
        <taxon>Agaricomycetidae</taxon>
        <taxon>Boletales</taxon>
        <taxon>Sclerodermatineae</taxon>
        <taxon>Pisolithaceae</taxon>
        <taxon>Pisolithus</taxon>
    </lineage>
</organism>
<reference evidence="3" key="2">
    <citation type="submission" date="2015-01" db="EMBL/GenBank/DDBJ databases">
        <title>Evolutionary Origins and Diversification of the Mycorrhizal Mutualists.</title>
        <authorList>
            <consortium name="DOE Joint Genome Institute"/>
            <consortium name="Mycorrhizal Genomics Consortium"/>
            <person name="Kohler A."/>
            <person name="Kuo A."/>
            <person name="Nagy L.G."/>
            <person name="Floudas D."/>
            <person name="Copeland A."/>
            <person name="Barry K.W."/>
            <person name="Cichocki N."/>
            <person name="Veneault-Fourrey C."/>
            <person name="LaButti K."/>
            <person name="Lindquist E.A."/>
            <person name="Lipzen A."/>
            <person name="Lundell T."/>
            <person name="Morin E."/>
            <person name="Murat C."/>
            <person name="Riley R."/>
            <person name="Ohm R."/>
            <person name="Sun H."/>
            <person name="Tunlid A."/>
            <person name="Henrissat B."/>
            <person name="Grigoriev I.V."/>
            <person name="Hibbett D.S."/>
            <person name="Martin F."/>
        </authorList>
    </citation>
    <scope>NUCLEOTIDE SEQUENCE [LARGE SCALE GENOMIC DNA]</scope>
    <source>
        <strain evidence="3">441</strain>
    </source>
</reference>
<dbReference type="AlphaFoldDB" id="A0A0C9Z640"/>
<sequence>MLYDDQDLDLRHSPSGPGTPSAGKVEYFPGASQCYPGGRTFMDNFFSDEHSELHKDNLFYPFTSQQDWQVASWLLRSHLSMAAIGSFLSLDLIKELPLSFRTVRELRLRAELLPLAPHWHSQVICPQHPMKRSVMLFYRDPIECIQSLLSHPLFESHVEFVPRKVWSTAAQLSCVYDEWLTGEHAWNLQASSSPFDLNLPEGGTLLGIVLSLDKTNISIMSGNCMAHPLLLSLANIATDIHSKGSLHGHLLLALLPVPSFIHRKSRICSLLSDRLFHHCLDLILTPLKIAATIGVMMNDLHGNLRYCYMPLVGYIADMPEQSLLACTSPRTSSMSTATYKEFGDDKRHDP</sequence>
<dbReference type="Pfam" id="PF18759">
    <property type="entry name" value="Plavaka"/>
    <property type="match status" value="1"/>
</dbReference>
<name>A0A0C9Z640_9AGAM</name>
<evidence type="ECO:0000313" key="2">
    <source>
        <dbReference type="EMBL" id="KIK17897.1"/>
    </source>
</evidence>
<feature type="region of interest" description="Disordered" evidence="1">
    <location>
        <begin position="1"/>
        <end position="24"/>
    </location>
</feature>
<reference evidence="2 3" key="1">
    <citation type="submission" date="2014-04" db="EMBL/GenBank/DDBJ databases">
        <authorList>
            <consortium name="DOE Joint Genome Institute"/>
            <person name="Kuo A."/>
            <person name="Kohler A."/>
            <person name="Costa M.D."/>
            <person name="Nagy L.G."/>
            <person name="Floudas D."/>
            <person name="Copeland A."/>
            <person name="Barry K.W."/>
            <person name="Cichocki N."/>
            <person name="Veneault-Fourrey C."/>
            <person name="LaButti K."/>
            <person name="Lindquist E.A."/>
            <person name="Lipzen A."/>
            <person name="Lundell T."/>
            <person name="Morin E."/>
            <person name="Murat C."/>
            <person name="Sun H."/>
            <person name="Tunlid A."/>
            <person name="Henrissat B."/>
            <person name="Grigoriev I.V."/>
            <person name="Hibbett D.S."/>
            <person name="Martin F."/>
            <person name="Nordberg H.P."/>
            <person name="Cantor M.N."/>
            <person name="Hua S.X."/>
        </authorList>
    </citation>
    <scope>NUCLEOTIDE SEQUENCE [LARGE SCALE GENOMIC DNA]</scope>
    <source>
        <strain evidence="2 3">441</strain>
    </source>
</reference>
<dbReference type="Proteomes" id="UP000054018">
    <property type="component" value="Unassembled WGS sequence"/>
</dbReference>
<accession>A0A0C9Z640</accession>
<dbReference type="HOGENOM" id="CLU_006344_2_1_1"/>
<dbReference type="InterPro" id="IPR041078">
    <property type="entry name" value="Plavaka"/>
</dbReference>
<protein>
    <submittedName>
        <fullName evidence="2">Uncharacterized protein</fullName>
    </submittedName>
</protein>
<dbReference type="EMBL" id="KN833817">
    <property type="protein sequence ID" value="KIK17897.1"/>
    <property type="molecule type" value="Genomic_DNA"/>
</dbReference>
<keyword evidence="3" id="KW-1185">Reference proteome</keyword>
<dbReference type="OrthoDB" id="2803297at2759"/>